<keyword evidence="1" id="KW-0812">Transmembrane</keyword>
<evidence type="ECO:0000256" key="1">
    <source>
        <dbReference type="SAM" id="Phobius"/>
    </source>
</evidence>
<comment type="caution">
    <text evidence="2">The sequence shown here is derived from an EMBL/GenBank/DDBJ whole genome shotgun (WGS) entry which is preliminary data.</text>
</comment>
<dbReference type="EMBL" id="MU151178">
    <property type="protein sequence ID" value="KAF9447976.1"/>
    <property type="molecule type" value="Genomic_DNA"/>
</dbReference>
<evidence type="ECO:0000313" key="2">
    <source>
        <dbReference type="EMBL" id="KAF9447976.1"/>
    </source>
</evidence>
<organism evidence="2 3">
    <name type="scientific">Macrolepiota fuliginosa MF-IS2</name>
    <dbReference type="NCBI Taxonomy" id="1400762"/>
    <lineage>
        <taxon>Eukaryota</taxon>
        <taxon>Fungi</taxon>
        <taxon>Dikarya</taxon>
        <taxon>Basidiomycota</taxon>
        <taxon>Agaricomycotina</taxon>
        <taxon>Agaricomycetes</taxon>
        <taxon>Agaricomycetidae</taxon>
        <taxon>Agaricales</taxon>
        <taxon>Agaricineae</taxon>
        <taxon>Agaricaceae</taxon>
        <taxon>Macrolepiota</taxon>
    </lineage>
</organism>
<keyword evidence="1" id="KW-0472">Membrane</keyword>
<accession>A0A9P5XET5</accession>
<name>A0A9P5XET5_9AGAR</name>
<proteinExistence type="predicted"/>
<keyword evidence="3" id="KW-1185">Reference proteome</keyword>
<keyword evidence="1" id="KW-1133">Transmembrane helix</keyword>
<protein>
    <submittedName>
        <fullName evidence="2">Uncharacterized protein</fullName>
    </submittedName>
</protein>
<dbReference type="Proteomes" id="UP000807342">
    <property type="component" value="Unassembled WGS sequence"/>
</dbReference>
<gene>
    <name evidence="2" type="ORF">P691DRAFT_781634</name>
</gene>
<dbReference type="AlphaFoldDB" id="A0A9P5XET5"/>
<reference evidence="2" key="1">
    <citation type="submission" date="2020-11" db="EMBL/GenBank/DDBJ databases">
        <authorList>
            <consortium name="DOE Joint Genome Institute"/>
            <person name="Ahrendt S."/>
            <person name="Riley R."/>
            <person name="Andreopoulos W."/>
            <person name="Labutti K."/>
            <person name="Pangilinan J."/>
            <person name="Ruiz-Duenas F.J."/>
            <person name="Barrasa J.M."/>
            <person name="Sanchez-Garcia M."/>
            <person name="Camarero S."/>
            <person name="Miyauchi S."/>
            <person name="Serrano A."/>
            <person name="Linde D."/>
            <person name="Babiker R."/>
            <person name="Drula E."/>
            <person name="Ayuso-Fernandez I."/>
            <person name="Pacheco R."/>
            <person name="Padilla G."/>
            <person name="Ferreira P."/>
            <person name="Barriuso J."/>
            <person name="Kellner H."/>
            <person name="Castanera R."/>
            <person name="Alfaro M."/>
            <person name="Ramirez L."/>
            <person name="Pisabarro A.G."/>
            <person name="Kuo A."/>
            <person name="Tritt A."/>
            <person name="Lipzen A."/>
            <person name="He G."/>
            <person name="Yan M."/>
            <person name="Ng V."/>
            <person name="Cullen D."/>
            <person name="Martin F."/>
            <person name="Rosso M.-N."/>
            <person name="Henrissat B."/>
            <person name="Hibbett D."/>
            <person name="Martinez A.T."/>
            <person name="Grigoriev I.V."/>
        </authorList>
    </citation>
    <scope>NUCLEOTIDE SEQUENCE</scope>
    <source>
        <strain evidence="2">MF-IS2</strain>
    </source>
</reference>
<sequence length="178" mass="19411">MVPYVQGGNSRYHPYSDPQCNTFNVALYCAARVLKSKRGLREGKVVAEREYGKVVTVAITVVRYFWTTCVVVGIICVAEGWVGVKRGKVGARGDGGVMISGSNGKVVGRDPRAEAPVGKRGLIEVVLRRTRRQPVGAQFPERATSGLLDNRGVHLVHTIRAICGVHQFDQIPSQERAP</sequence>
<evidence type="ECO:0000313" key="3">
    <source>
        <dbReference type="Proteomes" id="UP000807342"/>
    </source>
</evidence>
<feature type="transmembrane region" description="Helical" evidence="1">
    <location>
        <begin position="64"/>
        <end position="84"/>
    </location>
</feature>